<evidence type="ECO:0000256" key="2">
    <source>
        <dbReference type="ARBA" id="ARBA00022448"/>
    </source>
</evidence>
<dbReference type="NCBIfam" id="TIGR01068">
    <property type="entry name" value="thioredoxin"/>
    <property type="match status" value="1"/>
</dbReference>
<dbReference type="EMBL" id="JAGQLG010000202">
    <property type="protein sequence ID" value="MCA9382674.1"/>
    <property type="molecule type" value="Genomic_DNA"/>
</dbReference>
<gene>
    <name evidence="11" type="primary">trxA</name>
    <name evidence="11" type="ORF">KC660_04695</name>
</gene>
<evidence type="ECO:0000256" key="7">
    <source>
        <dbReference type="PIRNR" id="PIRNR000077"/>
    </source>
</evidence>
<dbReference type="PANTHER" id="PTHR45663:SF11">
    <property type="entry name" value="GEO12009P1"/>
    <property type="match status" value="1"/>
</dbReference>
<evidence type="ECO:0000313" key="12">
    <source>
        <dbReference type="Proteomes" id="UP000782843"/>
    </source>
</evidence>
<feature type="site" description="Contributes to redox potential value" evidence="8">
    <location>
        <position position="32"/>
    </location>
</feature>
<evidence type="ECO:0000313" key="11">
    <source>
        <dbReference type="EMBL" id="MCA9382674.1"/>
    </source>
</evidence>
<dbReference type="GO" id="GO:0005829">
    <property type="term" value="C:cytosol"/>
    <property type="evidence" value="ECO:0007669"/>
    <property type="project" value="TreeGrafter"/>
</dbReference>
<dbReference type="PRINTS" id="PR00421">
    <property type="entry name" value="THIOREDOXIN"/>
</dbReference>
<name>A0A955L4D6_9BACT</name>
<sequence length="104" mass="11765">MAKVFTDDNFQEEVLDNEGLSIVDYWAPWCTPCRIQGPIMEDIAEQMPEINIGKLNVDENPTISARYGIMSIPTLKFFKNGQEVAEMIGLQSKDTLLAKINELK</sequence>
<comment type="caution">
    <text evidence="11">The sequence shown here is derived from an EMBL/GenBank/DDBJ whole genome shotgun (WGS) entry which is preliminary data.</text>
</comment>
<reference evidence="11" key="1">
    <citation type="submission" date="2020-04" db="EMBL/GenBank/DDBJ databases">
        <authorList>
            <person name="Zhang T."/>
        </authorList>
    </citation>
    <scope>NUCLEOTIDE SEQUENCE</scope>
    <source>
        <strain evidence="11">HKST-UBA10</strain>
    </source>
</reference>
<dbReference type="InterPro" id="IPR005746">
    <property type="entry name" value="Thioredoxin"/>
</dbReference>
<dbReference type="CDD" id="cd02947">
    <property type="entry name" value="TRX_family"/>
    <property type="match status" value="1"/>
</dbReference>
<dbReference type="Gene3D" id="3.40.30.10">
    <property type="entry name" value="Glutaredoxin"/>
    <property type="match status" value="1"/>
</dbReference>
<dbReference type="InterPro" id="IPR013766">
    <property type="entry name" value="Thioredoxin_domain"/>
</dbReference>
<evidence type="ECO:0000256" key="3">
    <source>
        <dbReference type="ARBA" id="ARBA00022982"/>
    </source>
</evidence>
<dbReference type="FunFam" id="3.40.30.10:FF:000001">
    <property type="entry name" value="Thioredoxin"/>
    <property type="match status" value="1"/>
</dbReference>
<evidence type="ECO:0000259" key="10">
    <source>
        <dbReference type="PROSITE" id="PS51352"/>
    </source>
</evidence>
<dbReference type="PANTHER" id="PTHR45663">
    <property type="entry name" value="GEO12009P1"/>
    <property type="match status" value="1"/>
</dbReference>
<comment type="similarity">
    <text evidence="1 7">Belongs to the thioredoxin family.</text>
</comment>
<accession>A0A955L4D6</accession>
<dbReference type="PROSITE" id="PS51352">
    <property type="entry name" value="THIOREDOXIN_2"/>
    <property type="match status" value="1"/>
</dbReference>
<keyword evidence="4 9" id="KW-1015">Disulfide bond</keyword>
<dbReference type="PIRSF" id="PIRSF000077">
    <property type="entry name" value="Thioredoxin"/>
    <property type="match status" value="1"/>
</dbReference>
<reference evidence="11" key="2">
    <citation type="journal article" date="2021" name="Microbiome">
        <title>Successional dynamics and alternative stable states in a saline activated sludge microbial community over 9 years.</title>
        <authorList>
            <person name="Wang Y."/>
            <person name="Ye J."/>
            <person name="Ju F."/>
            <person name="Liu L."/>
            <person name="Boyd J.A."/>
            <person name="Deng Y."/>
            <person name="Parks D.H."/>
            <person name="Jiang X."/>
            <person name="Yin X."/>
            <person name="Woodcroft B.J."/>
            <person name="Tyson G.W."/>
            <person name="Hugenholtz P."/>
            <person name="Polz M.F."/>
            <person name="Zhang T."/>
        </authorList>
    </citation>
    <scope>NUCLEOTIDE SEQUENCE</scope>
    <source>
        <strain evidence="11">HKST-UBA10</strain>
    </source>
</reference>
<keyword evidence="3" id="KW-0249">Electron transport</keyword>
<dbReference type="Pfam" id="PF00085">
    <property type="entry name" value="Thioredoxin"/>
    <property type="match status" value="1"/>
</dbReference>
<evidence type="ECO:0000256" key="8">
    <source>
        <dbReference type="PIRSR" id="PIRSR000077-1"/>
    </source>
</evidence>
<evidence type="ECO:0000256" key="1">
    <source>
        <dbReference type="ARBA" id="ARBA00008987"/>
    </source>
</evidence>
<dbReference type="SUPFAM" id="SSF52833">
    <property type="entry name" value="Thioredoxin-like"/>
    <property type="match status" value="1"/>
</dbReference>
<evidence type="ECO:0000256" key="9">
    <source>
        <dbReference type="PIRSR" id="PIRSR000077-4"/>
    </source>
</evidence>
<feature type="site" description="Contributes to redox potential value" evidence="8">
    <location>
        <position position="31"/>
    </location>
</feature>
<dbReference type="InterPro" id="IPR036249">
    <property type="entry name" value="Thioredoxin-like_sf"/>
</dbReference>
<feature type="domain" description="Thioredoxin" evidence="10">
    <location>
        <begin position="1"/>
        <end position="104"/>
    </location>
</feature>
<organism evidence="11 12">
    <name type="scientific">Candidatus Dojkabacteria bacterium</name>
    <dbReference type="NCBI Taxonomy" id="2099670"/>
    <lineage>
        <taxon>Bacteria</taxon>
        <taxon>Candidatus Dojkabacteria</taxon>
    </lineage>
</organism>
<dbReference type="GO" id="GO:0015035">
    <property type="term" value="F:protein-disulfide reductase activity"/>
    <property type="evidence" value="ECO:0007669"/>
    <property type="project" value="UniProtKB-UniRule"/>
</dbReference>
<feature type="active site" description="Nucleophile" evidence="8">
    <location>
        <position position="33"/>
    </location>
</feature>
<dbReference type="GO" id="GO:0045454">
    <property type="term" value="P:cell redox homeostasis"/>
    <property type="evidence" value="ECO:0007669"/>
    <property type="project" value="TreeGrafter"/>
</dbReference>
<keyword evidence="5 9" id="KW-0676">Redox-active center</keyword>
<feature type="disulfide bond" description="Redox-active" evidence="9">
    <location>
        <begin position="30"/>
        <end position="33"/>
    </location>
</feature>
<evidence type="ECO:0000256" key="4">
    <source>
        <dbReference type="ARBA" id="ARBA00023157"/>
    </source>
</evidence>
<dbReference type="PROSITE" id="PS00194">
    <property type="entry name" value="THIOREDOXIN_1"/>
    <property type="match status" value="1"/>
</dbReference>
<feature type="active site" description="Nucleophile" evidence="8">
    <location>
        <position position="30"/>
    </location>
</feature>
<feature type="site" description="Deprotonates C-terminal active site Cys" evidence="8">
    <location>
        <position position="24"/>
    </location>
</feature>
<keyword evidence="2" id="KW-0813">Transport</keyword>
<protein>
    <recommendedName>
        <fullName evidence="6 7">Thioredoxin</fullName>
    </recommendedName>
</protein>
<dbReference type="InterPro" id="IPR017937">
    <property type="entry name" value="Thioredoxin_CS"/>
</dbReference>
<dbReference type="Proteomes" id="UP000782843">
    <property type="component" value="Unassembled WGS sequence"/>
</dbReference>
<evidence type="ECO:0000256" key="5">
    <source>
        <dbReference type="ARBA" id="ARBA00023284"/>
    </source>
</evidence>
<proteinExistence type="inferred from homology"/>
<evidence type="ECO:0000256" key="6">
    <source>
        <dbReference type="NCBIfam" id="TIGR01068"/>
    </source>
</evidence>
<dbReference type="AlphaFoldDB" id="A0A955L4D6"/>